<dbReference type="PaxDb" id="65489-OBART01G23200.1"/>
<dbReference type="AlphaFoldDB" id="A0A0D3ERD9"/>
<evidence type="ECO:0000313" key="1">
    <source>
        <dbReference type="EnsemblPlants" id="OBART01G23200.1"/>
    </source>
</evidence>
<dbReference type="HOGENOM" id="CLU_2762231_0_0_1"/>
<dbReference type="Gramene" id="OBART01G23200.1">
    <property type="protein sequence ID" value="OBART01G23200.1"/>
    <property type="gene ID" value="OBART01G23200"/>
</dbReference>
<name>A0A0D3ERD9_9ORYZ</name>
<evidence type="ECO:0000313" key="2">
    <source>
        <dbReference type="Proteomes" id="UP000026960"/>
    </source>
</evidence>
<sequence>MFSSWRSRTPPCRSIPSPAFVNFSSSWRRMIWWQLHFSRSLAVDSRHRSPKHHRHFVSRRRCESAWCPTAWLSSWVGSSLS</sequence>
<keyword evidence="2" id="KW-1185">Reference proteome</keyword>
<dbReference type="Proteomes" id="UP000026960">
    <property type="component" value="Chromosome 1"/>
</dbReference>
<proteinExistence type="predicted"/>
<accession>A0A0D3ERD9</accession>
<dbReference type="EnsemblPlants" id="OBART01G23200.1">
    <property type="protein sequence ID" value="OBART01G23200.1"/>
    <property type="gene ID" value="OBART01G23200"/>
</dbReference>
<organism evidence="1">
    <name type="scientific">Oryza barthii</name>
    <dbReference type="NCBI Taxonomy" id="65489"/>
    <lineage>
        <taxon>Eukaryota</taxon>
        <taxon>Viridiplantae</taxon>
        <taxon>Streptophyta</taxon>
        <taxon>Embryophyta</taxon>
        <taxon>Tracheophyta</taxon>
        <taxon>Spermatophyta</taxon>
        <taxon>Magnoliopsida</taxon>
        <taxon>Liliopsida</taxon>
        <taxon>Poales</taxon>
        <taxon>Poaceae</taxon>
        <taxon>BOP clade</taxon>
        <taxon>Oryzoideae</taxon>
        <taxon>Oryzeae</taxon>
        <taxon>Oryzinae</taxon>
        <taxon>Oryza</taxon>
    </lineage>
</organism>
<reference evidence="1" key="2">
    <citation type="submission" date="2015-03" db="UniProtKB">
        <authorList>
            <consortium name="EnsemblPlants"/>
        </authorList>
    </citation>
    <scope>IDENTIFICATION</scope>
</reference>
<reference evidence="1" key="1">
    <citation type="journal article" date="2009" name="Rice">
        <title>De Novo Next Generation Sequencing of Plant Genomes.</title>
        <authorList>
            <person name="Rounsley S."/>
            <person name="Marri P.R."/>
            <person name="Yu Y."/>
            <person name="He R."/>
            <person name="Sisneros N."/>
            <person name="Goicoechea J.L."/>
            <person name="Lee S.J."/>
            <person name="Angelova A."/>
            <person name="Kudrna D."/>
            <person name="Luo M."/>
            <person name="Affourtit J."/>
            <person name="Desany B."/>
            <person name="Knight J."/>
            <person name="Niazi F."/>
            <person name="Egholm M."/>
            <person name="Wing R.A."/>
        </authorList>
    </citation>
    <scope>NUCLEOTIDE SEQUENCE [LARGE SCALE GENOMIC DNA]</scope>
    <source>
        <strain evidence="1">cv. IRGC 105608</strain>
    </source>
</reference>
<protein>
    <submittedName>
        <fullName evidence="1">Uncharacterized protein</fullName>
    </submittedName>
</protein>